<sequence>MLKSQLNLFEDNVPQLPQEPEPDDEKIRIIKEIEDIMGRSALELLVEVPEIYSIRKLKYFRDWYRAYKKGGLHQVSREGLDVGSKKEKLSDNN</sequence>
<protein>
    <submittedName>
        <fullName evidence="1">Uncharacterized protein</fullName>
    </submittedName>
</protein>
<name>A0A0F9RU29_9ZZZZ</name>
<dbReference type="EMBL" id="LAZR01000710">
    <property type="protein sequence ID" value="KKN59965.1"/>
    <property type="molecule type" value="Genomic_DNA"/>
</dbReference>
<reference evidence="1" key="1">
    <citation type="journal article" date="2015" name="Nature">
        <title>Complex archaea that bridge the gap between prokaryotes and eukaryotes.</title>
        <authorList>
            <person name="Spang A."/>
            <person name="Saw J.H."/>
            <person name="Jorgensen S.L."/>
            <person name="Zaremba-Niedzwiedzka K."/>
            <person name="Martijn J."/>
            <person name="Lind A.E."/>
            <person name="van Eijk R."/>
            <person name="Schleper C."/>
            <person name="Guy L."/>
            <person name="Ettema T.J."/>
        </authorList>
    </citation>
    <scope>NUCLEOTIDE SEQUENCE</scope>
</reference>
<gene>
    <name evidence="1" type="ORF">LCGC14_0537150</name>
</gene>
<organism evidence="1">
    <name type="scientific">marine sediment metagenome</name>
    <dbReference type="NCBI Taxonomy" id="412755"/>
    <lineage>
        <taxon>unclassified sequences</taxon>
        <taxon>metagenomes</taxon>
        <taxon>ecological metagenomes</taxon>
    </lineage>
</organism>
<dbReference type="AlphaFoldDB" id="A0A0F9RU29"/>
<proteinExistence type="predicted"/>
<comment type="caution">
    <text evidence="1">The sequence shown here is derived from an EMBL/GenBank/DDBJ whole genome shotgun (WGS) entry which is preliminary data.</text>
</comment>
<evidence type="ECO:0000313" key="1">
    <source>
        <dbReference type="EMBL" id="KKN59965.1"/>
    </source>
</evidence>
<accession>A0A0F9RU29</accession>